<dbReference type="EMBL" id="FOCF01000001">
    <property type="protein sequence ID" value="SEM62587.1"/>
    <property type="molecule type" value="Genomic_DNA"/>
</dbReference>
<evidence type="ECO:0000313" key="2">
    <source>
        <dbReference type="Proteomes" id="UP000199206"/>
    </source>
</evidence>
<dbReference type="AlphaFoldDB" id="A0A1H7ZZ28"/>
<organism evidence="1 2">
    <name type="scientific">Sphingomonas gellani</name>
    <dbReference type="NCBI Taxonomy" id="1166340"/>
    <lineage>
        <taxon>Bacteria</taxon>
        <taxon>Pseudomonadati</taxon>
        <taxon>Pseudomonadota</taxon>
        <taxon>Alphaproteobacteria</taxon>
        <taxon>Sphingomonadales</taxon>
        <taxon>Sphingomonadaceae</taxon>
        <taxon>Sphingomonas</taxon>
    </lineage>
</organism>
<proteinExistence type="predicted"/>
<dbReference type="Proteomes" id="UP000199206">
    <property type="component" value="Unassembled WGS sequence"/>
</dbReference>
<dbReference type="OrthoDB" id="7567692at2"/>
<sequence length="157" mass="17229">MIGKEGAASFAMTFTDVEDRLVEALLTCWRCPDRERGWQQLRSAWPEVAAEARASDYDGGKDAGEQRIDAVLRLASQTRADIAEMEEAFGWLDAIDPADRKLIGLAVAELARGKREVSWVGLLARMGLSHGAEGLRKRYSRAITAIAAANSRRNPAN</sequence>
<accession>A0A1H7ZZ28</accession>
<protein>
    <submittedName>
        <fullName evidence="1">Uncharacterized protein</fullName>
    </submittedName>
</protein>
<name>A0A1H7ZZ28_9SPHN</name>
<gene>
    <name evidence="1" type="ORF">SAMN05192583_0878</name>
</gene>
<reference evidence="2" key="1">
    <citation type="submission" date="2016-10" db="EMBL/GenBank/DDBJ databases">
        <authorList>
            <person name="Varghese N."/>
            <person name="Submissions S."/>
        </authorList>
    </citation>
    <scope>NUCLEOTIDE SEQUENCE [LARGE SCALE GENOMIC DNA]</scope>
    <source>
        <strain evidence="2">S6-262</strain>
    </source>
</reference>
<evidence type="ECO:0000313" key="1">
    <source>
        <dbReference type="EMBL" id="SEM62587.1"/>
    </source>
</evidence>
<keyword evidence="2" id="KW-1185">Reference proteome</keyword>
<dbReference type="STRING" id="1166340.SAMN05192583_0878"/>